<evidence type="ECO:0000313" key="11">
    <source>
        <dbReference type="EMBL" id="PWK93437.1"/>
    </source>
</evidence>
<name>A0A2V2BEE1_9GAMM</name>
<gene>
    <name evidence="9" type="primary">hemH</name>
    <name evidence="11" type="ORF">C7431_11531</name>
</gene>
<organism evidence="11 12">
    <name type="scientific">Pantoea allii</name>
    <dbReference type="NCBI Taxonomy" id="574096"/>
    <lineage>
        <taxon>Bacteria</taxon>
        <taxon>Pseudomonadati</taxon>
        <taxon>Pseudomonadota</taxon>
        <taxon>Gammaproteobacteria</taxon>
        <taxon>Enterobacterales</taxon>
        <taxon>Erwiniaceae</taxon>
        <taxon>Pantoea</taxon>
    </lineage>
</organism>
<dbReference type="Pfam" id="PF00762">
    <property type="entry name" value="Ferrochelatase"/>
    <property type="match status" value="1"/>
</dbReference>
<protein>
    <recommendedName>
        <fullName evidence="9 10">Ferrochelatase</fullName>
        <ecNumber evidence="9 10">4.98.1.1</ecNumber>
    </recommendedName>
    <alternativeName>
        <fullName evidence="9">Heme synthase</fullName>
    </alternativeName>
    <alternativeName>
        <fullName evidence="9">Protoheme ferro-lyase</fullName>
    </alternativeName>
</protein>
<feature type="binding site" evidence="9">
    <location>
        <position position="194"/>
    </location>
    <ligand>
        <name>Fe(2+)</name>
        <dbReference type="ChEBI" id="CHEBI:29033"/>
    </ligand>
</feature>
<evidence type="ECO:0000256" key="1">
    <source>
        <dbReference type="ARBA" id="ARBA00007718"/>
    </source>
</evidence>
<keyword evidence="7 9" id="KW-0627">Porphyrin biosynthesis</keyword>
<dbReference type="NCBIfam" id="TIGR00109">
    <property type="entry name" value="hemH"/>
    <property type="match status" value="1"/>
</dbReference>
<dbReference type="Gene3D" id="3.40.50.1400">
    <property type="match status" value="2"/>
</dbReference>
<keyword evidence="4 9" id="KW-0408">Iron</keyword>
<dbReference type="PROSITE" id="PS00534">
    <property type="entry name" value="FERROCHELATASE"/>
    <property type="match status" value="1"/>
</dbReference>
<dbReference type="PANTHER" id="PTHR11108:SF1">
    <property type="entry name" value="FERROCHELATASE, MITOCHONDRIAL"/>
    <property type="match status" value="1"/>
</dbReference>
<dbReference type="GO" id="GO:0046872">
    <property type="term" value="F:metal ion binding"/>
    <property type="evidence" value="ECO:0007669"/>
    <property type="project" value="UniProtKB-KW"/>
</dbReference>
<reference evidence="11 12" key="1">
    <citation type="submission" date="2018-05" db="EMBL/GenBank/DDBJ databases">
        <title>Genomic Encyclopedia of Type Strains, Phase IV (KMG-V): Genome sequencing to study the core and pangenomes of soil and plant-associated prokaryotes.</title>
        <authorList>
            <person name="Whitman W."/>
        </authorList>
    </citation>
    <scope>NUCLEOTIDE SEQUENCE [LARGE SCALE GENOMIC DNA]</scope>
    <source>
        <strain evidence="11 12">PNA 200-10</strain>
    </source>
</reference>
<evidence type="ECO:0000256" key="4">
    <source>
        <dbReference type="ARBA" id="ARBA00023004"/>
    </source>
</evidence>
<dbReference type="GO" id="GO:0005737">
    <property type="term" value="C:cytoplasm"/>
    <property type="evidence" value="ECO:0007669"/>
    <property type="project" value="UniProtKB-SubCell"/>
</dbReference>
<dbReference type="EC" id="4.98.1.1" evidence="9 10"/>
<evidence type="ECO:0000256" key="9">
    <source>
        <dbReference type="HAMAP-Rule" id="MF_00323"/>
    </source>
</evidence>
<dbReference type="PANTHER" id="PTHR11108">
    <property type="entry name" value="FERROCHELATASE"/>
    <property type="match status" value="1"/>
</dbReference>
<accession>A0A2V2BEE1</accession>
<comment type="subcellular location">
    <subcellularLocation>
        <location evidence="9 10">Cytoplasm</location>
    </subcellularLocation>
</comment>
<comment type="function">
    <text evidence="9 10">Catalyzes the ferrous insertion into protoporphyrin IX.</text>
</comment>
<dbReference type="GO" id="GO:0006783">
    <property type="term" value="P:heme biosynthetic process"/>
    <property type="evidence" value="ECO:0007669"/>
    <property type="project" value="UniProtKB-UniRule"/>
</dbReference>
<evidence type="ECO:0000313" key="12">
    <source>
        <dbReference type="Proteomes" id="UP000245981"/>
    </source>
</evidence>
<evidence type="ECO:0000256" key="3">
    <source>
        <dbReference type="ARBA" id="ARBA00022723"/>
    </source>
</evidence>
<keyword evidence="5 9" id="KW-0350">Heme biosynthesis</keyword>
<sequence length="320" mass="35780">MTNKQGVLIVNLGTPKEPTPAAVKTFLSKFLHDYRVVDLPRIIWCPILHGVIIPLRAKRVAKLYASIWMDEGSPLMVYSVRQARLLQEATGMPVELGMSYGEPSIGGAIDRLLAKGVEKIIVIPMYPQFSSSTVSSVWDSVSRHLQKMKSRYTPAINFVNDYADHPAYIEGLKTSVLESFEANGVPDALLVSYHGIPVRFSSEGDKYQQRCELTTQLLTDALNMPSLKIIMTFQSRFGREPWLTPFTDETIKNLPNEGIKSLHVISPGFAADCLETLEELDEQNREIFMHAGGTSFTYIPALNDKPVHIEMLRQLVDGAK</sequence>
<proteinExistence type="inferred from homology"/>
<keyword evidence="3 9" id="KW-0479">Metal-binding</keyword>
<comment type="caution">
    <text evidence="11">The sequence shown here is derived from an EMBL/GenBank/DDBJ whole genome shotgun (WGS) entry which is preliminary data.</text>
</comment>
<comment type="similarity">
    <text evidence="1 9 10">Belongs to the ferrochelatase family.</text>
</comment>
<dbReference type="CDD" id="cd03411">
    <property type="entry name" value="Ferrochelatase_N"/>
    <property type="match status" value="1"/>
</dbReference>
<dbReference type="InterPro" id="IPR033644">
    <property type="entry name" value="Ferrochelatase_C"/>
</dbReference>
<dbReference type="CDD" id="cd00419">
    <property type="entry name" value="Ferrochelatase_C"/>
    <property type="match status" value="1"/>
</dbReference>
<evidence type="ECO:0000256" key="8">
    <source>
        <dbReference type="ARBA" id="ARBA00024536"/>
    </source>
</evidence>
<dbReference type="SUPFAM" id="SSF53800">
    <property type="entry name" value="Chelatase"/>
    <property type="match status" value="1"/>
</dbReference>
<dbReference type="InterPro" id="IPR019772">
    <property type="entry name" value="Ferrochelatase_AS"/>
</dbReference>
<dbReference type="RefSeq" id="WP_109718330.1">
    <property type="nucleotide sequence ID" value="NZ_CP126314.1"/>
</dbReference>
<dbReference type="HAMAP" id="MF_00323">
    <property type="entry name" value="Ferrochelatase"/>
    <property type="match status" value="1"/>
</dbReference>
<feature type="binding site" evidence="9">
    <location>
        <position position="275"/>
    </location>
    <ligand>
        <name>Fe(2+)</name>
        <dbReference type="ChEBI" id="CHEBI:29033"/>
    </ligand>
</feature>
<keyword evidence="6 9" id="KW-0456">Lyase</keyword>
<dbReference type="FunFam" id="3.40.50.1400:FF:000002">
    <property type="entry name" value="Ferrochelatase"/>
    <property type="match status" value="1"/>
</dbReference>
<dbReference type="UniPathway" id="UPA00252">
    <property type="reaction ID" value="UER00325"/>
</dbReference>
<dbReference type="AlphaFoldDB" id="A0A2V2BEE1"/>
<evidence type="ECO:0000256" key="10">
    <source>
        <dbReference type="RuleBase" id="RU000607"/>
    </source>
</evidence>
<comment type="catalytic activity">
    <reaction evidence="8">
        <text>Fe-coproporphyrin III + 2 H(+) = coproporphyrin III + Fe(2+)</text>
        <dbReference type="Rhea" id="RHEA:49572"/>
        <dbReference type="ChEBI" id="CHEBI:15378"/>
        <dbReference type="ChEBI" id="CHEBI:29033"/>
        <dbReference type="ChEBI" id="CHEBI:68438"/>
        <dbReference type="ChEBI" id="CHEBI:131725"/>
        <dbReference type="EC" id="4.99.1.9"/>
    </reaction>
    <physiologicalReaction direction="right-to-left" evidence="8">
        <dbReference type="Rhea" id="RHEA:49574"/>
    </physiologicalReaction>
</comment>
<evidence type="ECO:0000256" key="2">
    <source>
        <dbReference type="ARBA" id="ARBA00022490"/>
    </source>
</evidence>
<dbReference type="STRING" id="574096.HA38_06675"/>
<dbReference type="EMBL" id="QGHF01000015">
    <property type="protein sequence ID" value="PWK93437.1"/>
    <property type="molecule type" value="Genomic_DNA"/>
</dbReference>
<dbReference type="GO" id="GO:0004325">
    <property type="term" value="F:ferrochelatase activity"/>
    <property type="evidence" value="ECO:0007669"/>
    <property type="project" value="UniProtKB-UniRule"/>
</dbReference>
<dbReference type="OrthoDB" id="9809741at2"/>
<comment type="pathway">
    <text evidence="9 10">Porphyrin-containing compound metabolism; protoheme biosynthesis; protoheme from protoporphyrin-IX: step 1/1.</text>
</comment>
<comment type="catalytic activity">
    <reaction evidence="9 10">
        <text>heme b + 2 H(+) = protoporphyrin IX + Fe(2+)</text>
        <dbReference type="Rhea" id="RHEA:22584"/>
        <dbReference type="ChEBI" id="CHEBI:15378"/>
        <dbReference type="ChEBI" id="CHEBI:29033"/>
        <dbReference type="ChEBI" id="CHEBI:57306"/>
        <dbReference type="ChEBI" id="CHEBI:60344"/>
        <dbReference type="EC" id="4.98.1.1"/>
    </reaction>
</comment>
<dbReference type="InterPro" id="IPR033659">
    <property type="entry name" value="Ferrochelatase_N"/>
</dbReference>
<dbReference type="Proteomes" id="UP000245981">
    <property type="component" value="Unassembled WGS sequence"/>
</dbReference>
<evidence type="ECO:0000256" key="7">
    <source>
        <dbReference type="ARBA" id="ARBA00023244"/>
    </source>
</evidence>
<evidence type="ECO:0000256" key="5">
    <source>
        <dbReference type="ARBA" id="ARBA00023133"/>
    </source>
</evidence>
<evidence type="ECO:0000256" key="6">
    <source>
        <dbReference type="ARBA" id="ARBA00023239"/>
    </source>
</evidence>
<dbReference type="InterPro" id="IPR001015">
    <property type="entry name" value="Ferrochelatase"/>
</dbReference>
<keyword evidence="2 9" id="KW-0963">Cytoplasm</keyword>